<evidence type="ECO:0000313" key="2">
    <source>
        <dbReference type="Proteomes" id="UP000839052"/>
    </source>
</evidence>
<dbReference type="EMBL" id="OU912926">
    <property type="protein sequence ID" value="CAG9932588.1"/>
    <property type="molecule type" value="Genomic_DNA"/>
</dbReference>
<dbReference type="CDD" id="cd09757">
    <property type="entry name" value="Cas8c_I-C"/>
    <property type="match status" value="1"/>
</dbReference>
<name>A0ABN8APA2_9PROT</name>
<keyword evidence="2" id="KW-1185">Reference proteome</keyword>
<evidence type="ECO:0000313" key="1">
    <source>
        <dbReference type="EMBL" id="CAG9932588.1"/>
    </source>
</evidence>
<dbReference type="InterPro" id="IPR010144">
    <property type="entry name" value="CRISPR-assoc_prot_Csd1-typ"/>
</dbReference>
<sequence>MILQSLQGYYKRMEANPDSDIAPEGFEWKEMPFVIVLDENGVFVDFRDRRQPKGKFLRAKPLLVPKGYPSRPGTQGWKKSNILWDHYGYVLAHPKSEKQDDVEMARRQHGSFKKLIDDLHKTIPHDSGIAAVSAYLSQEDFSRVLNHPSWKECSLIKGCNISFQLVEGLELVCQSAMLIQHIKLQLEHRATIEIGESGHTAVCLVTGNVAEIARLHFPISGINDKPAPFSAVNDGVSPAFSSYGKSQGFNFPISETAVFQYSEALNNLLKKSPIRVAGQKIVCWSEKTSGSEMEELFGTCLNNDDPLDGVKKVQSLFASINTGAKITEDDDQLFFVLGLAPNSARIVVRYWLKDTVRDVGAKLAMHFSDLEIIAPSNFQPYLPLWQLLQSIAVRGDSDNIPPNLTGDTMRAILSGTPYPVTLLQAAIRQIRAEQAKKNDKTGKSLPNVTYARAGLIKACLNRASRFKNQKEDIAMSLDTTNPNPAYRLGRLFAVLEKIQEAANPGLNATIRDRFYGAASSSPVTVFPTLLKLKNHHLAKLSVGQKVYYEKLIGEIVWELDPVVAFPAQLPLNEQGRFAIGYYHQQRDLYTKK</sequence>
<dbReference type="Pfam" id="PF09709">
    <property type="entry name" value="Cas_Csd1"/>
    <property type="match status" value="1"/>
</dbReference>
<gene>
    <name evidence="1" type="primary">cas8c</name>
    <name evidence="1" type="ORF">NTG6680_1335</name>
</gene>
<accession>A0ABN8APA2</accession>
<dbReference type="Proteomes" id="UP000839052">
    <property type="component" value="Chromosome"/>
</dbReference>
<dbReference type="RefSeq" id="WP_239796499.1">
    <property type="nucleotide sequence ID" value="NZ_OU912926.1"/>
</dbReference>
<dbReference type="NCBIfam" id="TIGR01863">
    <property type="entry name" value="cas_Csd1"/>
    <property type="match status" value="1"/>
</dbReference>
<protein>
    <submittedName>
        <fullName evidence="1">Type I-C CRISPR-associated protein Cas8c/Csd1</fullName>
    </submittedName>
</protein>
<proteinExistence type="predicted"/>
<organism evidence="1 2">
    <name type="scientific">Candidatus Nitrotoga arctica</name>
    <dbReference type="NCBI Taxonomy" id="453162"/>
    <lineage>
        <taxon>Bacteria</taxon>
        <taxon>Pseudomonadati</taxon>
        <taxon>Pseudomonadota</taxon>
        <taxon>Betaproteobacteria</taxon>
        <taxon>Nitrosomonadales</taxon>
        <taxon>Gallionellaceae</taxon>
        <taxon>Candidatus Nitrotoga</taxon>
    </lineage>
</organism>
<reference evidence="1 2" key="1">
    <citation type="submission" date="2021-10" db="EMBL/GenBank/DDBJ databases">
        <authorList>
            <person name="Koch H."/>
        </authorList>
    </citation>
    <scope>NUCLEOTIDE SEQUENCE [LARGE SCALE GENOMIC DNA]</scope>
    <source>
        <strain evidence="1">6680</strain>
    </source>
</reference>